<comment type="caution">
    <text evidence="1">The sequence shown here is derived from an EMBL/GenBank/DDBJ whole genome shotgun (WGS) entry which is preliminary data.</text>
</comment>
<proteinExistence type="predicted"/>
<dbReference type="InterPro" id="IPR021409">
    <property type="entry name" value="DUF3047"/>
</dbReference>
<evidence type="ECO:0000313" key="2">
    <source>
        <dbReference type="Proteomes" id="UP000484255"/>
    </source>
</evidence>
<name>A0A7C9PGH7_9BURK</name>
<dbReference type="RefSeq" id="WP_163457146.1">
    <property type="nucleotide sequence ID" value="NZ_JAAGOH010000008.1"/>
</dbReference>
<reference evidence="1 2" key="1">
    <citation type="submission" date="2020-02" db="EMBL/GenBank/DDBJ databases">
        <title>Ideonella bacterium strain TBM-1.</title>
        <authorList>
            <person name="Chen W.-M."/>
        </authorList>
    </citation>
    <scope>NUCLEOTIDE SEQUENCE [LARGE SCALE GENOMIC DNA]</scope>
    <source>
        <strain evidence="1 2">TBM-1</strain>
    </source>
</reference>
<dbReference type="EMBL" id="JAAGOH010000008">
    <property type="protein sequence ID" value="NDY91295.1"/>
    <property type="molecule type" value="Genomic_DNA"/>
</dbReference>
<dbReference type="Proteomes" id="UP000484255">
    <property type="component" value="Unassembled WGS sequence"/>
</dbReference>
<keyword evidence="2" id="KW-1185">Reference proteome</keyword>
<evidence type="ECO:0000313" key="1">
    <source>
        <dbReference type="EMBL" id="NDY91295.1"/>
    </source>
</evidence>
<accession>A0A7C9PGH7</accession>
<organism evidence="1 2">
    <name type="scientific">Ideonella livida</name>
    <dbReference type="NCBI Taxonomy" id="2707176"/>
    <lineage>
        <taxon>Bacteria</taxon>
        <taxon>Pseudomonadati</taxon>
        <taxon>Pseudomonadota</taxon>
        <taxon>Betaproteobacteria</taxon>
        <taxon>Burkholderiales</taxon>
        <taxon>Sphaerotilaceae</taxon>
        <taxon>Ideonella</taxon>
    </lineage>
</organism>
<protein>
    <submittedName>
        <fullName evidence="1">DUF3047 domain-containing protein</fullName>
    </submittedName>
</protein>
<sequence>MALLLGGCAQAPSTGTAPPLPDTPRVVRLSPDQETPAWQPLLLPGKTPTRYQPDRKEGRPAWRAQADLSASMWRRKLYVAPSDLGEVQFSWWVSNLLEGADLAERGQGDSPARLVFAFDGDTGRLGFQDRMMAEMAATLTGEAMPYATLMYVWSNGSAPESVITNPRTGRVRKIVLESGPGPLRQWRDYRRNLVEDFRRAFGEAPGPLVAVGLMTDTDNTRTRTTTWYGEVQLLAPVAAGVGAAPPAVSAPH</sequence>
<gene>
    <name evidence="1" type="ORF">G3A44_08845</name>
</gene>
<dbReference type="AlphaFoldDB" id="A0A7C9PGH7"/>
<dbReference type="Pfam" id="PF11249">
    <property type="entry name" value="DUF3047"/>
    <property type="match status" value="1"/>
</dbReference>